<dbReference type="AlphaFoldDB" id="A0AAD7ZC67"/>
<comment type="similarity">
    <text evidence="1">Belongs to the short-chain dehydrogenases/reductases (SDR) family.</text>
</comment>
<name>A0AAD7ZC67_DIPPU</name>
<reference evidence="5" key="2">
    <citation type="submission" date="2023-05" db="EMBL/GenBank/DDBJ databases">
        <authorList>
            <person name="Fouks B."/>
        </authorList>
    </citation>
    <scope>NUCLEOTIDE SEQUENCE</scope>
    <source>
        <strain evidence="5">Stay&amp;Tobe</strain>
        <tissue evidence="5">Testes</tissue>
    </source>
</reference>
<dbReference type="PANTHER" id="PTHR44252:SF3">
    <property type="entry name" value="D-ERYTHRULOSE REDUCTASE-RELATED"/>
    <property type="match status" value="1"/>
</dbReference>
<dbReference type="InterPro" id="IPR051737">
    <property type="entry name" value="L-xylulose/Carbonyl_redctase"/>
</dbReference>
<protein>
    <recommendedName>
        <fullName evidence="7">L-xylulose reductase</fullName>
    </recommendedName>
</protein>
<organism evidence="5 6">
    <name type="scientific">Diploptera punctata</name>
    <name type="common">Pacific beetle cockroach</name>
    <dbReference type="NCBI Taxonomy" id="6984"/>
    <lineage>
        <taxon>Eukaryota</taxon>
        <taxon>Metazoa</taxon>
        <taxon>Ecdysozoa</taxon>
        <taxon>Arthropoda</taxon>
        <taxon>Hexapoda</taxon>
        <taxon>Insecta</taxon>
        <taxon>Pterygota</taxon>
        <taxon>Neoptera</taxon>
        <taxon>Polyneoptera</taxon>
        <taxon>Dictyoptera</taxon>
        <taxon>Blattodea</taxon>
        <taxon>Blaberoidea</taxon>
        <taxon>Blaberidae</taxon>
        <taxon>Diplopterinae</taxon>
        <taxon>Diploptera</taxon>
    </lineage>
</organism>
<evidence type="ECO:0000313" key="6">
    <source>
        <dbReference type="Proteomes" id="UP001233999"/>
    </source>
</evidence>
<keyword evidence="3" id="KW-0521">NADP</keyword>
<dbReference type="PROSITE" id="PS00061">
    <property type="entry name" value="ADH_SHORT"/>
    <property type="match status" value="1"/>
</dbReference>
<comment type="subunit">
    <text evidence="2">Homotetramer.</text>
</comment>
<evidence type="ECO:0000256" key="3">
    <source>
        <dbReference type="ARBA" id="ARBA00022857"/>
    </source>
</evidence>
<dbReference type="GO" id="GO:0050038">
    <property type="term" value="F:L-xylulose reductase (NADPH) activity"/>
    <property type="evidence" value="ECO:0007669"/>
    <property type="project" value="TreeGrafter"/>
</dbReference>
<dbReference type="Proteomes" id="UP001233999">
    <property type="component" value="Unassembled WGS sequence"/>
</dbReference>
<dbReference type="InterPro" id="IPR002347">
    <property type="entry name" value="SDR_fam"/>
</dbReference>
<evidence type="ECO:0000256" key="1">
    <source>
        <dbReference type="ARBA" id="ARBA00006484"/>
    </source>
</evidence>
<dbReference type="GO" id="GO:0006006">
    <property type="term" value="P:glucose metabolic process"/>
    <property type="evidence" value="ECO:0007669"/>
    <property type="project" value="TreeGrafter"/>
</dbReference>
<dbReference type="InterPro" id="IPR020904">
    <property type="entry name" value="Sc_DH/Rdtase_CS"/>
</dbReference>
<keyword evidence="4" id="KW-0560">Oxidoreductase</keyword>
<keyword evidence="6" id="KW-1185">Reference proteome</keyword>
<dbReference type="Pfam" id="PF13561">
    <property type="entry name" value="adh_short_C2"/>
    <property type="match status" value="1"/>
</dbReference>
<dbReference type="InterPro" id="IPR036291">
    <property type="entry name" value="NAD(P)-bd_dom_sf"/>
</dbReference>
<comment type="caution">
    <text evidence="5">The sequence shown here is derived from an EMBL/GenBank/DDBJ whole genome shotgun (WGS) entry which is preliminary data.</text>
</comment>
<dbReference type="SUPFAM" id="SSF51735">
    <property type="entry name" value="NAD(P)-binding Rossmann-fold domains"/>
    <property type="match status" value="1"/>
</dbReference>
<proteinExistence type="inferred from homology"/>
<evidence type="ECO:0008006" key="7">
    <source>
        <dbReference type="Google" id="ProtNLM"/>
    </source>
</evidence>
<dbReference type="EMBL" id="JASPKZ010009352">
    <property type="protein sequence ID" value="KAJ9577621.1"/>
    <property type="molecule type" value="Genomic_DNA"/>
</dbReference>
<evidence type="ECO:0000313" key="5">
    <source>
        <dbReference type="EMBL" id="KAJ9577621.1"/>
    </source>
</evidence>
<accession>A0AAD7ZC67</accession>
<dbReference type="GO" id="GO:0004090">
    <property type="term" value="F:carbonyl reductase (NADPH) activity"/>
    <property type="evidence" value="ECO:0007669"/>
    <property type="project" value="TreeGrafter"/>
</dbReference>
<evidence type="ECO:0000256" key="4">
    <source>
        <dbReference type="ARBA" id="ARBA00023002"/>
    </source>
</evidence>
<dbReference type="FunFam" id="3.40.50.720:FF:000214">
    <property type="entry name" value="L-xylulose reductase"/>
    <property type="match status" value="1"/>
</dbReference>
<dbReference type="PRINTS" id="PR00081">
    <property type="entry name" value="GDHRDH"/>
</dbReference>
<reference evidence="5" key="1">
    <citation type="journal article" date="2023" name="IScience">
        <title>Live-bearing cockroach genome reveals convergent evolutionary mechanisms linked to viviparity in insects and beyond.</title>
        <authorList>
            <person name="Fouks B."/>
            <person name="Harrison M.C."/>
            <person name="Mikhailova A.A."/>
            <person name="Marchal E."/>
            <person name="English S."/>
            <person name="Carruthers M."/>
            <person name="Jennings E.C."/>
            <person name="Chiamaka E.L."/>
            <person name="Frigard R.A."/>
            <person name="Pippel M."/>
            <person name="Attardo G.M."/>
            <person name="Benoit J.B."/>
            <person name="Bornberg-Bauer E."/>
            <person name="Tobe S.S."/>
        </authorList>
    </citation>
    <scope>NUCLEOTIDE SEQUENCE</scope>
    <source>
        <strain evidence="5">Stay&amp;Tobe</strain>
    </source>
</reference>
<gene>
    <name evidence="5" type="ORF">L9F63_005808</name>
</gene>
<evidence type="ECO:0000256" key="2">
    <source>
        <dbReference type="ARBA" id="ARBA00011881"/>
    </source>
</evidence>
<dbReference type="PANTHER" id="PTHR44252">
    <property type="entry name" value="D-ERYTHRULOSE REDUCTASE"/>
    <property type="match status" value="1"/>
</dbReference>
<dbReference type="Gene3D" id="3.40.50.720">
    <property type="entry name" value="NAD(P)-binding Rossmann-like Domain"/>
    <property type="match status" value="1"/>
</dbReference>
<dbReference type="PRINTS" id="PR00080">
    <property type="entry name" value="SDRFAMILY"/>
</dbReference>
<sequence>MEISFVSKRVLVTGAGKGIGRALAKRLANYGAEVVAVSRSKEGLDSLAAETKNIKTICVDLSDWDATRKAIKSAGPIDCLVNNAAYASLESFLDVKPENFDMMRLHEITRKSVINVSQVVVEGMIQRKKGGSIVNISSQASQAALADHTVYCGTKGALDMVSRVMALELGPHNIRVNCVNPTVVLTDMGRLGWSKPEKANPMLAKIPLGRFAEVDEVVDAVVYLLSDKASMINGVTLPIDGGFLGT</sequence>
<dbReference type="GO" id="GO:0005997">
    <property type="term" value="P:xylulose metabolic process"/>
    <property type="evidence" value="ECO:0007669"/>
    <property type="project" value="TreeGrafter"/>
</dbReference>